<evidence type="ECO:0000313" key="2">
    <source>
        <dbReference type="EMBL" id="NIZ46747.1"/>
    </source>
</evidence>
<dbReference type="RefSeq" id="WP_167703198.1">
    <property type="nucleotide sequence ID" value="NZ_CP118168.1"/>
</dbReference>
<gene>
    <name evidence="2" type="ORF">HCT46_02260</name>
</gene>
<dbReference type="EMBL" id="JAATLK010000001">
    <property type="protein sequence ID" value="NIZ46747.1"/>
    <property type="molecule type" value="Genomic_DNA"/>
</dbReference>
<name>A0A968GBD9_9SPIO</name>
<keyword evidence="1" id="KW-0472">Membrane</keyword>
<keyword evidence="1" id="KW-0812">Transmembrane</keyword>
<dbReference type="Proteomes" id="UP000752013">
    <property type="component" value="Unassembled WGS sequence"/>
</dbReference>
<keyword evidence="3" id="KW-1185">Reference proteome</keyword>
<feature type="transmembrane region" description="Helical" evidence="1">
    <location>
        <begin position="7"/>
        <end position="29"/>
    </location>
</feature>
<sequence>MVISKKLWLILFFIILIIAIAPIPIYNYLTDYNVIFDNKYSKSYRLINQGVQYLSKGYSIHRGSYNRNQIFLVTDLYSATINPDILILGTSRTMTISQKHFPEQNEQIFNASINGGNFEGIVAIWESFKKHTPQIIL</sequence>
<accession>A0A968GBD9</accession>
<proteinExistence type="predicted"/>
<keyword evidence="1" id="KW-1133">Transmembrane helix</keyword>
<reference evidence="2" key="1">
    <citation type="submission" date="2020-03" db="EMBL/GenBank/DDBJ databases">
        <title>Spirochaetal bacteria isolated from arthropods constitute a novel genus Entomospira genus novum within the order Spirochaetales.</title>
        <authorList>
            <person name="Grana-Miraglia L."/>
            <person name="Sikutova S."/>
            <person name="Fingerle V."/>
            <person name="Sing A."/>
            <person name="Castillo-Ramirez S."/>
            <person name="Margos G."/>
            <person name="Rudolf I."/>
        </authorList>
    </citation>
    <scope>NUCLEOTIDE SEQUENCE</scope>
    <source>
        <strain evidence="2">BR208</strain>
    </source>
</reference>
<comment type="caution">
    <text evidence="2">The sequence shown here is derived from an EMBL/GenBank/DDBJ whole genome shotgun (WGS) entry which is preliminary data.</text>
</comment>
<organism evidence="2 3">
    <name type="scientific">Entomospira nematocerorum</name>
    <dbReference type="NCBI Taxonomy" id="2719987"/>
    <lineage>
        <taxon>Bacteria</taxon>
        <taxon>Pseudomonadati</taxon>
        <taxon>Spirochaetota</taxon>
        <taxon>Spirochaetia</taxon>
        <taxon>Spirochaetales</taxon>
        <taxon>Spirochaetaceae</taxon>
        <taxon>Entomospira</taxon>
    </lineage>
</organism>
<protein>
    <submittedName>
        <fullName evidence="2">Uncharacterized protein</fullName>
    </submittedName>
</protein>
<evidence type="ECO:0000313" key="3">
    <source>
        <dbReference type="Proteomes" id="UP000752013"/>
    </source>
</evidence>
<evidence type="ECO:0000256" key="1">
    <source>
        <dbReference type="SAM" id="Phobius"/>
    </source>
</evidence>
<dbReference type="AlphaFoldDB" id="A0A968GBD9"/>